<dbReference type="STRING" id="914234.M2RFG1"/>
<protein>
    <recommendedName>
        <fullName evidence="1">Protein kinase domain-containing protein</fullName>
    </recommendedName>
</protein>
<evidence type="ECO:0000313" key="2">
    <source>
        <dbReference type="EMBL" id="EMD37197.1"/>
    </source>
</evidence>
<dbReference type="PANTHER" id="PTHR44329">
    <property type="entry name" value="SERINE/THREONINE-PROTEIN KINASE TNNI3K-RELATED"/>
    <property type="match status" value="1"/>
</dbReference>
<dbReference type="EMBL" id="KB445797">
    <property type="protein sequence ID" value="EMD37197.1"/>
    <property type="molecule type" value="Genomic_DNA"/>
</dbReference>
<dbReference type="InterPro" id="IPR051681">
    <property type="entry name" value="Ser/Thr_Kinases-Pseudokinases"/>
</dbReference>
<dbReference type="InterPro" id="IPR001245">
    <property type="entry name" value="Ser-Thr/Tyr_kinase_cat_dom"/>
</dbReference>
<dbReference type="GO" id="GO:0004674">
    <property type="term" value="F:protein serine/threonine kinase activity"/>
    <property type="evidence" value="ECO:0007669"/>
    <property type="project" value="TreeGrafter"/>
</dbReference>
<reference evidence="2 3" key="1">
    <citation type="journal article" date="2012" name="Proc. Natl. Acad. Sci. U.S.A.">
        <title>Comparative genomics of Ceriporiopsis subvermispora and Phanerochaete chrysosporium provide insight into selective ligninolysis.</title>
        <authorList>
            <person name="Fernandez-Fueyo E."/>
            <person name="Ruiz-Duenas F.J."/>
            <person name="Ferreira P."/>
            <person name="Floudas D."/>
            <person name="Hibbett D.S."/>
            <person name="Canessa P."/>
            <person name="Larrondo L.F."/>
            <person name="James T.Y."/>
            <person name="Seelenfreund D."/>
            <person name="Lobos S."/>
            <person name="Polanco R."/>
            <person name="Tello M."/>
            <person name="Honda Y."/>
            <person name="Watanabe T."/>
            <person name="Watanabe T."/>
            <person name="Ryu J.S."/>
            <person name="Kubicek C.P."/>
            <person name="Schmoll M."/>
            <person name="Gaskell J."/>
            <person name="Hammel K.E."/>
            <person name="St John F.J."/>
            <person name="Vanden Wymelenberg A."/>
            <person name="Sabat G."/>
            <person name="Splinter BonDurant S."/>
            <person name="Syed K."/>
            <person name="Yadav J.S."/>
            <person name="Doddapaneni H."/>
            <person name="Subramanian V."/>
            <person name="Lavin J.L."/>
            <person name="Oguiza J.A."/>
            <person name="Perez G."/>
            <person name="Pisabarro A.G."/>
            <person name="Ramirez L."/>
            <person name="Santoyo F."/>
            <person name="Master E."/>
            <person name="Coutinho P.M."/>
            <person name="Henrissat B."/>
            <person name="Lombard V."/>
            <person name="Magnuson J.K."/>
            <person name="Kuees U."/>
            <person name="Hori C."/>
            <person name="Igarashi K."/>
            <person name="Samejima M."/>
            <person name="Held B.W."/>
            <person name="Barry K.W."/>
            <person name="LaButti K.M."/>
            <person name="Lapidus A."/>
            <person name="Lindquist E.A."/>
            <person name="Lucas S.M."/>
            <person name="Riley R."/>
            <person name="Salamov A.A."/>
            <person name="Hoffmeister D."/>
            <person name="Schwenk D."/>
            <person name="Hadar Y."/>
            <person name="Yarden O."/>
            <person name="de Vries R.P."/>
            <person name="Wiebenga A."/>
            <person name="Stenlid J."/>
            <person name="Eastwood D."/>
            <person name="Grigoriev I.V."/>
            <person name="Berka R.M."/>
            <person name="Blanchette R.A."/>
            <person name="Kersten P."/>
            <person name="Martinez A.T."/>
            <person name="Vicuna R."/>
            <person name="Cullen D."/>
        </authorList>
    </citation>
    <scope>NUCLEOTIDE SEQUENCE [LARGE SCALE GENOMIC DNA]</scope>
    <source>
        <strain evidence="2 3">B</strain>
    </source>
</reference>
<dbReference type="PROSITE" id="PS50011">
    <property type="entry name" value="PROTEIN_KINASE_DOM"/>
    <property type="match status" value="1"/>
</dbReference>
<dbReference type="Proteomes" id="UP000016930">
    <property type="component" value="Unassembled WGS sequence"/>
</dbReference>
<keyword evidence="3" id="KW-1185">Reference proteome</keyword>
<sequence length="534" mass="59930">MVNILWRNASGNGEAAEKADSMVAPAPMLQTPLKLSIGRAPGVVYKSRESRFTTDEDQGTWQLTRGMFSRTNSSTSLDDISLVHGMLTTALQHLCGSYVRDFTGVGWMSSESCETLPPDASMKSWIEHLAKLLILRTDEEISRESILQQWADSGRTRPRHPLRPFLEAPEPDCSRNPLLLCLHMLQDLCCALHVFPTSMFLDQHDVNMSYNEEWLPSLHNGRFVHAHMISVHSHAAAFEKFRGSGEAADEENRCREIIIWSAMQHDNIVRCFGAYHMDKYGPALIVEWMPHGTIMEYLGMNPTADRLKLIGDVAKALSYLHDTVGIAHGNPEPINILVNKQHAACLSDFSNSRLLMNPPLVEPSVRFCPSIRYAAPELLPTADNFAGSLPSRESDVYAFAMSMFEITNDHPPFPGLWDDTVALRVASGERPYPVHRPPEPPSSSLYATIRGLIQECWHQDAMSRPHIDEVQRRVALGWFYGRSKREWYQDSGSSVTECLSTLVRKQVSVKCMCSDKVQACTLREGDKPRRAAGP</sequence>
<dbReference type="PANTHER" id="PTHR44329:SF289">
    <property type="entry name" value="SERINE_THREONINE-PROTEIN KINASE VIK"/>
    <property type="match status" value="1"/>
</dbReference>
<gene>
    <name evidence="2" type="ORF">CERSUDRAFT_124144</name>
</gene>
<dbReference type="InterPro" id="IPR000719">
    <property type="entry name" value="Prot_kinase_dom"/>
</dbReference>
<evidence type="ECO:0000313" key="3">
    <source>
        <dbReference type="Proteomes" id="UP000016930"/>
    </source>
</evidence>
<accession>M2RFG1</accession>
<feature type="domain" description="Protein kinase" evidence="1">
    <location>
        <begin position="212"/>
        <end position="479"/>
    </location>
</feature>
<organism evidence="2 3">
    <name type="scientific">Ceriporiopsis subvermispora (strain B)</name>
    <name type="common">White-rot fungus</name>
    <name type="synonym">Gelatoporia subvermispora</name>
    <dbReference type="NCBI Taxonomy" id="914234"/>
    <lineage>
        <taxon>Eukaryota</taxon>
        <taxon>Fungi</taxon>
        <taxon>Dikarya</taxon>
        <taxon>Basidiomycota</taxon>
        <taxon>Agaricomycotina</taxon>
        <taxon>Agaricomycetes</taxon>
        <taxon>Polyporales</taxon>
        <taxon>Gelatoporiaceae</taxon>
        <taxon>Gelatoporia</taxon>
    </lineage>
</organism>
<name>M2RFG1_CERS8</name>
<dbReference type="AlphaFoldDB" id="M2RFG1"/>
<dbReference type="SUPFAM" id="SSF56112">
    <property type="entry name" value="Protein kinase-like (PK-like)"/>
    <property type="match status" value="1"/>
</dbReference>
<dbReference type="Pfam" id="PF07714">
    <property type="entry name" value="PK_Tyr_Ser-Thr"/>
    <property type="match status" value="1"/>
</dbReference>
<evidence type="ECO:0000259" key="1">
    <source>
        <dbReference type="PROSITE" id="PS50011"/>
    </source>
</evidence>
<dbReference type="OrthoDB" id="4062651at2759"/>
<dbReference type="GO" id="GO:0005524">
    <property type="term" value="F:ATP binding"/>
    <property type="evidence" value="ECO:0007669"/>
    <property type="project" value="InterPro"/>
</dbReference>
<dbReference type="HOGENOM" id="CLU_509959_0_0_1"/>
<proteinExistence type="predicted"/>
<dbReference type="InterPro" id="IPR011009">
    <property type="entry name" value="Kinase-like_dom_sf"/>
</dbReference>
<dbReference type="Gene3D" id="1.10.510.10">
    <property type="entry name" value="Transferase(Phosphotransferase) domain 1"/>
    <property type="match status" value="1"/>
</dbReference>